<reference evidence="2" key="1">
    <citation type="submission" date="2024-07" db="EMBL/GenBank/DDBJ databases">
        <title>Complete genome sequence of Verrucomicrobiaceae bacterium NT6N.</title>
        <authorList>
            <person name="Huang C."/>
            <person name="Takami H."/>
            <person name="Hamasaki K."/>
        </authorList>
    </citation>
    <scope>NUCLEOTIDE SEQUENCE</scope>
    <source>
        <strain evidence="2">NT6N</strain>
    </source>
</reference>
<keyword evidence="1" id="KW-0732">Signal</keyword>
<feature type="chain" id="PRO_5043344561" description="DUF1942 domain-containing protein" evidence="1">
    <location>
        <begin position="21"/>
        <end position="145"/>
    </location>
</feature>
<evidence type="ECO:0000256" key="1">
    <source>
        <dbReference type="SAM" id="SignalP"/>
    </source>
</evidence>
<accession>A0AAT9FIH5</accession>
<feature type="signal peptide" evidence="1">
    <location>
        <begin position="1"/>
        <end position="20"/>
    </location>
</feature>
<organism evidence="2">
    <name type="scientific">Oceaniferula spumae</name>
    <dbReference type="NCBI Taxonomy" id="2979115"/>
    <lineage>
        <taxon>Bacteria</taxon>
        <taxon>Pseudomonadati</taxon>
        <taxon>Verrucomicrobiota</taxon>
        <taxon>Verrucomicrobiia</taxon>
        <taxon>Verrucomicrobiales</taxon>
        <taxon>Verrucomicrobiaceae</taxon>
        <taxon>Oceaniferula</taxon>
    </lineage>
</organism>
<sequence>MKTSPLILLLLVLPCISLQAKEPARVLDPIEKSAKHPKGVDLKLMSTDKTYGYSDQNAIKVGSKEEFGGPGAEREYLSSLLDSKGKPITFKRLASGGNSPDGKPLDIYEVTLSDGSKVILWLNMYYPKNKPAKQPAPVGFYKKKS</sequence>
<evidence type="ECO:0008006" key="3">
    <source>
        <dbReference type="Google" id="ProtNLM"/>
    </source>
</evidence>
<protein>
    <recommendedName>
        <fullName evidence="3">DUF1942 domain-containing protein</fullName>
    </recommendedName>
</protein>
<evidence type="ECO:0000313" key="2">
    <source>
        <dbReference type="EMBL" id="BDS05747.1"/>
    </source>
</evidence>
<dbReference type="AlphaFoldDB" id="A0AAT9FIH5"/>
<gene>
    <name evidence="2" type="ORF">NT6N_07870</name>
</gene>
<name>A0AAT9FIH5_9BACT</name>
<proteinExistence type="predicted"/>
<dbReference type="EMBL" id="AP026866">
    <property type="protein sequence ID" value="BDS05747.1"/>
    <property type="molecule type" value="Genomic_DNA"/>
</dbReference>
<dbReference type="KEGG" id="osu:NT6N_07870"/>